<accession>A0AA49GQM2</accession>
<sequence>MTTKTIYFLGLIAFFGWLTACSYDPDRTGTSQSEEPTPTEETASEEAPKAAYSTNVYLENSGSMDGYVRGNTQFEDAIYRMLVDLNYWADTLSLNYINSQSIPYRQDVAQFINDLEPEEFQQRGGNRGNSNLNEILQKVATQAAEGEVSVLISDFIFSVKGGNTEELLNNQKISLYNTFRRELAQSAFSTYIIKLASEFTGSYYDKNDRPLSLNGVSRPYYVWIMGPAEALQSLQQRVRFSGLDGYETSYLLSGDLEANTPFYTVLSNTLTTGSFRTDRGHSSSEYVHGIENVETGRRGETYQFSFGVAMDLASIPAEESYLTDIGNYEVKGYTLDSIISVDEIERIHPRDQAQIESKATHVFVVSTEQTHYPDLSISLLKQTPAWVMNTSTTDDTRIQRNESQQQQTFGLQYLVEGVEEAYEQVFDNQNVYFTATVSVKK</sequence>
<evidence type="ECO:0008006" key="4">
    <source>
        <dbReference type="Google" id="ProtNLM"/>
    </source>
</evidence>
<evidence type="ECO:0000313" key="3">
    <source>
        <dbReference type="EMBL" id="WKN39157.1"/>
    </source>
</evidence>
<feature type="signal peptide" evidence="2">
    <location>
        <begin position="1"/>
        <end position="20"/>
    </location>
</feature>
<evidence type="ECO:0000256" key="2">
    <source>
        <dbReference type="SAM" id="SignalP"/>
    </source>
</evidence>
<organism evidence="3">
    <name type="scientific">Roseihalotalea indica</name>
    <dbReference type="NCBI Taxonomy" id="2867963"/>
    <lineage>
        <taxon>Bacteria</taxon>
        <taxon>Pseudomonadati</taxon>
        <taxon>Bacteroidota</taxon>
        <taxon>Cytophagia</taxon>
        <taxon>Cytophagales</taxon>
        <taxon>Catalimonadaceae</taxon>
        <taxon>Roseihalotalea</taxon>
    </lineage>
</organism>
<protein>
    <recommendedName>
        <fullName evidence="4">Lipoprotein</fullName>
    </recommendedName>
</protein>
<dbReference type="PROSITE" id="PS51257">
    <property type="entry name" value="PROKAR_LIPOPROTEIN"/>
    <property type="match status" value="1"/>
</dbReference>
<feature type="compositionally biased region" description="Low complexity" evidence="1">
    <location>
        <begin position="30"/>
        <end position="41"/>
    </location>
</feature>
<keyword evidence="2" id="KW-0732">Signal</keyword>
<name>A0AA49GQM2_9BACT</name>
<gene>
    <name evidence="3" type="ORF">K4G66_10655</name>
</gene>
<dbReference type="EMBL" id="CP120682">
    <property type="protein sequence ID" value="WKN39157.1"/>
    <property type="molecule type" value="Genomic_DNA"/>
</dbReference>
<dbReference type="AlphaFoldDB" id="A0AA49GQM2"/>
<reference evidence="3" key="2">
    <citation type="journal article" date="2024" name="Antonie Van Leeuwenhoek">
        <title>Roseihalotalea indica gen. nov., sp. nov., a halophilic Bacteroidetes from mesopelagic Southwest Indian Ocean with higher carbohydrate metabolic potential.</title>
        <authorList>
            <person name="Chen B."/>
            <person name="Zhang M."/>
            <person name="Lin D."/>
            <person name="Ye J."/>
            <person name="Tang K."/>
        </authorList>
    </citation>
    <scope>NUCLEOTIDE SEQUENCE</scope>
    <source>
        <strain evidence="3">TK19036</strain>
    </source>
</reference>
<reference evidence="3" key="1">
    <citation type="journal article" date="2023" name="Comput. Struct. Biotechnol. J.">
        <title>Discovery of a novel marine Bacteroidetes with a rich repertoire of carbohydrate-active enzymes.</title>
        <authorList>
            <person name="Chen B."/>
            <person name="Liu G."/>
            <person name="Chen Q."/>
            <person name="Wang H."/>
            <person name="Liu L."/>
            <person name="Tang K."/>
        </authorList>
    </citation>
    <scope>NUCLEOTIDE SEQUENCE</scope>
    <source>
        <strain evidence="3">TK19036</strain>
    </source>
</reference>
<proteinExistence type="predicted"/>
<evidence type="ECO:0000256" key="1">
    <source>
        <dbReference type="SAM" id="MobiDB-lite"/>
    </source>
</evidence>
<feature type="region of interest" description="Disordered" evidence="1">
    <location>
        <begin position="26"/>
        <end position="51"/>
    </location>
</feature>
<feature type="chain" id="PRO_5041450205" description="Lipoprotein" evidence="2">
    <location>
        <begin position="21"/>
        <end position="441"/>
    </location>
</feature>